<dbReference type="EMBL" id="STGX01000016">
    <property type="protein sequence ID" value="THV25985.1"/>
    <property type="molecule type" value="Genomic_DNA"/>
</dbReference>
<evidence type="ECO:0000313" key="1">
    <source>
        <dbReference type="EMBL" id="THV25985.1"/>
    </source>
</evidence>
<evidence type="ECO:0000313" key="2">
    <source>
        <dbReference type="Proteomes" id="UP000305792"/>
    </source>
</evidence>
<comment type="caution">
    <text evidence="1">The sequence shown here is derived from an EMBL/GenBank/DDBJ whole genome shotgun (WGS) entry which is preliminary data.</text>
</comment>
<accession>A0A4S8P8Q8</accession>
<dbReference type="AlphaFoldDB" id="A0A4S8P8Q8"/>
<gene>
    <name evidence="1" type="ORF">E9998_19825</name>
</gene>
<protein>
    <submittedName>
        <fullName evidence="1">Uncharacterized protein</fullName>
    </submittedName>
</protein>
<name>A0A4S8P8Q8_9ACTN</name>
<organism evidence="1 2">
    <name type="scientific">Glycomyces paridis</name>
    <dbReference type="NCBI Taxonomy" id="2126555"/>
    <lineage>
        <taxon>Bacteria</taxon>
        <taxon>Bacillati</taxon>
        <taxon>Actinomycetota</taxon>
        <taxon>Actinomycetes</taxon>
        <taxon>Glycomycetales</taxon>
        <taxon>Glycomycetaceae</taxon>
        <taxon>Glycomyces</taxon>
    </lineage>
</organism>
<dbReference type="RefSeq" id="WP_136531433.1">
    <property type="nucleotide sequence ID" value="NZ_STGX01000016.1"/>
</dbReference>
<sequence length="97" mass="10120">MTTEHTIDPTYVLAGVIHGSTCEDSPPECIEYEGACVKAAKAIARSLAGWTVGPSNDGSVDAGLYHTCESEPVSWMDGQPVGAVLGIIADHTCEATR</sequence>
<keyword evidence="2" id="KW-1185">Reference proteome</keyword>
<dbReference type="Proteomes" id="UP000305792">
    <property type="component" value="Unassembled WGS sequence"/>
</dbReference>
<reference evidence="1 2" key="1">
    <citation type="journal article" date="2018" name="Int. J. Syst. Evol. Microbiol.">
        <title>Glycomyces paridis sp. nov., isolated from the medicinal plant Paris polyphylla.</title>
        <authorList>
            <person name="Fang X.M."/>
            <person name="Bai J.L."/>
            <person name="Su J."/>
            <person name="Zhao L.L."/>
            <person name="Liu H.Y."/>
            <person name="Ma B.P."/>
            <person name="Zhang Y.Q."/>
            <person name="Yu L.Y."/>
        </authorList>
    </citation>
    <scope>NUCLEOTIDE SEQUENCE [LARGE SCALE GENOMIC DNA]</scope>
    <source>
        <strain evidence="1 2">CPCC 204357</strain>
    </source>
</reference>
<proteinExistence type="predicted"/>